<comment type="caution">
    <text evidence="4">The sequence shown here is derived from an EMBL/GenBank/DDBJ whole genome shotgun (WGS) entry which is preliminary data.</text>
</comment>
<reference evidence="4 5" key="1">
    <citation type="submission" date="2024-07" db="EMBL/GenBank/DDBJ databases">
        <title>Draft sequence of the Neodothiora populina.</title>
        <authorList>
            <person name="Drown D.D."/>
            <person name="Schuette U.S."/>
            <person name="Buechlein A.B."/>
            <person name="Rusch D.R."/>
            <person name="Winton L.W."/>
            <person name="Adams G.A."/>
        </authorList>
    </citation>
    <scope>NUCLEOTIDE SEQUENCE [LARGE SCALE GENOMIC DNA]</scope>
    <source>
        <strain evidence="4 5">CPC 39397</strain>
    </source>
</reference>
<dbReference type="Pfam" id="PF03836">
    <property type="entry name" value="RasGAP_C"/>
    <property type="match status" value="1"/>
</dbReference>
<dbReference type="SUPFAM" id="SSF143885">
    <property type="entry name" value="RGC domain-like"/>
    <property type="match status" value="1"/>
</dbReference>
<feature type="region of interest" description="Disordered" evidence="1">
    <location>
        <begin position="177"/>
        <end position="202"/>
    </location>
</feature>
<dbReference type="Gene3D" id="1.10.506.10">
    <property type="entry name" value="GTPase Activation - p120gap, domain 1"/>
    <property type="match status" value="1"/>
</dbReference>
<evidence type="ECO:0008006" key="6">
    <source>
        <dbReference type="Google" id="ProtNLM"/>
    </source>
</evidence>
<dbReference type="PANTHER" id="PTHR14149">
    <property type="entry name" value="RAS GTPASE-ACTIVATING PROTEIN WITH IQ MOTIF"/>
    <property type="match status" value="1"/>
</dbReference>
<accession>A0ABR3PD90</accession>
<dbReference type="InterPro" id="IPR001715">
    <property type="entry name" value="CH_dom"/>
</dbReference>
<dbReference type="PROSITE" id="PS50018">
    <property type="entry name" value="RAS_GTPASE_ACTIV_2"/>
    <property type="match status" value="1"/>
</dbReference>
<evidence type="ECO:0000313" key="5">
    <source>
        <dbReference type="Proteomes" id="UP001562354"/>
    </source>
</evidence>
<dbReference type="SMART" id="SM00015">
    <property type="entry name" value="IQ"/>
    <property type="match status" value="9"/>
</dbReference>
<sequence length="1733" mass="197166">MSSYYSTPPGSRSGLPEAFPSPASLRHVPSPLRPGASPSTSPVKALAGAFSNGLGSPFTLPTHSRTNTLTSPTHSISAQGQGHRRHQSEAPTSPRAKDFWTAKEAGTTSTPSTPDNFRAALRSLPQAPGLTPNSAHSHSHSRTQSYDTKMYLNDGATSPPPQSRPHSLAISRADSVRAPIHDRSNRNSTHVHFASSPGHMEKSDLESLQKSTTGHLRTLSKFANSGVEEDFTIKSPEQEVVGLHGRRRLKRSMPSQDKTGVDGKSRFATSWQASKWMDQQRQFLQAYEYLCHIGEAKEWIEDIVHKEIPPIVELEERLRNGVTLAEIVQALHPERPLRIFHNDKLQYRHSDNIDLFFRFLAEVELPELFRFELVDLYEKKNIPKVIYCVHALSWLLFRKGIVDFRIGNLVGQLQFEDHELEAMQKGLDKSGVSMPNFSGMSANFGEPEPEPEPVESEDDRIERELAENEAVVEDFQAQLRGAMVRIKLGDTMQELWDAEQIIAELQAFIRGDFARQISAYHLDMRSFTTKLQASARGYNVRSRQRHSQRHWDSHEPQVIALQSLVRARKARAETKQLRSKFQRHEHGVRNLQAAIRGALTRWDVGDQYHAAHQAEDHVQSLQAAIRGALVRGRVEQQLEDTREAEIHIPSLQASIRGLLERKKQTSNAVSFKQQARSVETLQAAVAGLLQRKRIQRVHGSLEVSEPALLELQSVARATEVRASIAGLKRALHGQSETIIAMQASIRAQRVRQETAGILSALRQEETKLVDLQSIARAHMYRKKYQSDISSLYAQEGAIAELQALSRASLQRQQTYDVLCALGEEEDQVVELQSIARALLLQRDIGLVLAALEDEEEGVADLQSAIRGNLVRHRFAEKQKFYKENMEKVIKVQSFIRARQQGQAYKSLTSGTNPPVGTVKNFVHLLNDSDFDFDEELEFERLRKTVVQRVRQNEMAEQYVDQLDIKIALLVKNKITLDEVVKHQKHFGGHVGSLLNNKEIASKDPFDLKALNKNSRKKLEHYQELFFVLQTQPNYLARLFRRLKQQGMPEQEGKRIELLMLGLFGFAQKRREEYYLLKLVSRSIKEEADNCESLQDYLRGNFFWGRLLAAYLRSPRDRKYFRDLYGPLVRESIFENQDLDLESDPMQIYRALINNEELSTGQRSLRNPDIPREQAIKDPETRETFIAHLQDLRDICDHFFVLLEETLTRMPYGIRYIGHETYDILCARFPEEDPQYLLQIVGHWLWKTYLFPALTQPEMWGVIDRGLSPLHRRNLGEVGKVLGQVYAGRLFGGEHVYLQPLNTWVGEALERMQDILINLIDVRDAEKQFEMEEYNDLFARTKPTLYIKMADIFAIHQMIVSELPALCPQDDPLRETIRELGSAKSNENEMMGVGSNEISLQLNPKYHEQHDPDADIKSLFMETKRLILYIIRIQSGSNLLDILVRPITAEDDDKWLSLLDEEVMNQTRHPKAAPSTYASSAIDEEPSSTLIDITNMSYAEVKSAALENILVLERAGRLSRHNHYQDLLNAIALDIRTKHRRRIQRTRELEGVRATLGQLESKAAFLDEQLQSYNDYIEQAMITLQNKKGKKRFLLPFTKQYNHERELARSGRTPRFGSWKYSASKLAEKGVLVSWEGYDPSQWNRINLTISSDEVGVFHIEGSAGSLMIPGASASVPLDDLLQAQFDGHQFMNLFKSGGGSAGGLGTGSGGGEGLRLNVNLFLHLVFKKFYREE</sequence>
<dbReference type="Pfam" id="PF00307">
    <property type="entry name" value="CH"/>
    <property type="match status" value="1"/>
</dbReference>
<dbReference type="SMART" id="SM00033">
    <property type="entry name" value="CH"/>
    <property type="match status" value="1"/>
</dbReference>
<evidence type="ECO:0000259" key="2">
    <source>
        <dbReference type="PROSITE" id="PS50018"/>
    </source>
</evidence>
<dbReference type="EMBL" id="JBFMKM010000009">
    <property type="protein sequence ID" value="KAL1304055.1"/>
    <property type="molecule type" value="Genomic_DNA"/>
</dbReference>
<dbReference type="InterPro" id="IPR000593">
    <property type="entry name" value="RasGAP_C"/>
</dbReference>
<dbReference type="SMART" id="SM00323">
    <property type="entry name" value="RasGAP"/>
    <property type="match status" value="1"/>
</dbReference>
<feature type="compositionally biased region" description="Polar residues" evidence="1">
    <location>
        <begin position="1"/>
        <end position="10"/>
    </location>
</feature>
<dbReference type="InterPro" id="IPR001936">
    <property type="entry name" value="RasGAP_dom"/>
</dbReference>
<dbReference type="InterPro" id="IPR036872">
    <property type="entry name" value="CH_dom_sf"/>
</dbReference>
<feature type="compositionally biased region" description="Polar residues" evidence="1">
    <location>
        <begin position="131"/>
        <end position="144"/>
    </location>
</feature>
<name>A0ABR3PD90_9PEZI</name>
<dbReference type="SUPFAM" id="SSF47576">
    <property type="entry name" value="Calponin-homology domain, CH-domain"/>
    <property type="match status" value="1"/>
</dbReference>
<dbReference type="RefSeq" id="XP_069200330.1">
    <property type="nucleotide sequence ID" value="XM_069344764.1"/>
</dbReference>
<feature type="compositionally biased region" description="Polar residues" evidence="1">
    <location>
        <begin position="59"/>
        <end position="80"/>
    </location>
</feature>
<dbReference type="Proteomes" id="UP001562354">
    <property type="component" value="Unassembled WGS sequence"/>
</dbReference>
<feature type="region of interest" description="Disordered" evidence="1">
    <location>
        <begin position="57"/>
        <end position="96"/>
    </location>
</feature>
<feature type="domain" description="Ras-GAP" evidence="2">
    <location>
        <begin position="1053"/>
        <end position="1286"/>
    </location>
</feature>
<evidence type="ECO:0000259" key="3">
    <source>
        <dbReference type="PROSITE" id="PS50021"/>
    </source>
</evidence>
<dbReference type="PROSITE" id="PS50096">
    <property type="entry name" value="IQ"/>
    <property type="match status" value="5"/>
</dbReference>
<evidence type="ECO:0000256" key="1">
    <source>
        <dbReference type="SAM" id="MobiDB-lite"/>
    </source>
</evidence>
<dbReference type="CDD" id="cd21206">
    <property type="entry name" value="CH_IQGAP"/>
    <property type="match status" value="1"/>
</dbReference>
<dbReference type="GeneID" id="95974195"/>
<keyword evidence="5" id="KW-1185">Reference proteome</keyword>
<organism evidence="4 5">
    <name type="scientific">Neodothiora populina</name>
    <dbReference type="NCBI Taxonomy" id="2781224"/>
    <lineage>
        <taxon>Eukaryota</taxon>
        <taxon>Fungi</taxon>
        <taxon>Dikarya</taxon>
        <taxon>Ascomycota</taxon>
        <taxon>Pezizomycotina</taxon>
        <taxon>Dothideomycetes</taxon>
        <taxon>Dothideomycetidae</taxon>
        <taxon>Dothideales</taxon>
        <taxon>Dothioraceae</taxon>
        <taxon>Neodothiora</taxon>
    </lineage>
</organism>
<evidence type="ECO:0000313" key="4">
    <source>
        <dbReference type="EMBL" id="KAL1304055.1"/>
    </source>
</evidence>
<feature type="domain" description="Calponin-homology (CH)" evidence="3">
    <location>
        <begin position="290"/>
        <end position="396"/>
    </location>
</feature>
<dbReference type="SUPFAM" id="SSF48350">
    <property type="entry name" value="GTPase activation domain, GAP"/>
    <property type="match status" value="1"/>
</dbReference>
<dbReference type="PANTHER" id="PTHR14149:SF14">
    <property type="entry name" value="CALPONIN-HOMOLOGY (CH) DOMAIN-CONTAINING PROTEIN"/>
    <property type="match status" value="1"/>
</dbReference>
<gene>
    <name evidence="4" type="ORF">AAFC00_000492</name>
</gene>
<dbReference type="PROSITE" id="PS50021">
    <property type="entry name" value="CH"/>
    <property type="match status" value="1"/>
</dbReference>
<dbReference type="InterPro" id="IPR000048">
    <property type="entry name" value="IQ_motif_EF-hand-BS"/>
</dbReference>
<proteinExistence type="predicted"/>
<dbReference type="InterPro" id="IPR008936">
    <property type="entry name" value="Rho_GTPase_activation_prot"/>
</dbReference>
<feature type="region of interest" description="Disordered" evidence="1">
    <location>
        <begin position="125"/>
        <end position="144"/>
    </location>
</feature>
<dbReference type="Pfam" id="PF00616">
    <property type="entry name" value="RasGAP"/>
    <property type="match status" value="1"/>
</dbReference>
<feature type="region of interest" description="Disordered" evidence="1">
    <location>
        <begin position="1"/>
        <end position="44"/>
    </location>
</feature>
<dbReference type="Gene3D" id="1.10.418.10">
    <property type="entry name" value="Calponin-like domain"/>
    <property type="match status" value="1"/>
</dbReference>
<protein>
    <recommendedName>
        <fullName evidence="6">Ras GTPase activating protein</fullName>
    </recommendedName>
</protein>